<dbReference type="EMBL" id="CP107906">
    <property type="protein sequence ID" value="WUG98440.1"/>
    <property type="molecule type" value="Genomic_DNA"/>
</dbReference>
<sequence>MAVKPLDPVRKASVASGETFAARFEVSLAGEPTELVGRVVAAAAYAGGGKAVAPVRLVAAAGIGDPYRTVSYNDAVFGQAGDEIAIEGAGADLWGGTNEFGAVYRAGAYDDKTVAEVTVTSQDMTGGWARAGLVVRNDLGTQGSAGYVNLAVTPSNGCALSWDADGDGRFDSIELSGSFNAPVRLRLKWSGASYTGQASTDGVTWTTVGTATPGGAAAAQDVGVFMTAANGWTDGRGIATFDGFTVT</sequence>
<keyword evidence="2" id="KW-1185">Reference proteome</keyword>
<evidence type="ECO:0000313" key="2">
    <source>
        <dbReference type="Proteomes" id="UP001341259"/>
    </source>
</evidence>
<name>A0ABZ1P4B2_STRVL</name>
<reference evidence="1 2" key="1">
    <citation type="submission" date="2022-10" db="EMBL/GenBank/DDBJ databases">
        <title>The complete genomes of actinobacterial strains from the NBC collection.</title>
        <authorList>
            <person name="Joergensen T.S."/>
            <person name="Alvarez Arevalo M."/>
            <person name="Sterndorff E.B."/>
            <person name="Faurdal D."/>
            <person name="Vuksanovic O."/>
            <person name="Mourched A.-S."/>
            <person name="Charusanti P."/>
            <person name="Shaw S."/>
            <person name="Blin K."/>
            <person name="Weber T."/>
        </authorList>
    </citation>
    <scope>NUCLEOTIDE SEQUENCE [LARGE SCALE GENOMIC DNA]</scope>
    <source>
        <strain evidence="1 2">NBC_00456</strain>
    </source>
</reference>
<gene>
    <name evidence="1" type="ORF">OHB29_38715</name>
</gene>
<dbReference type="Gene3D" id="2.60.120.200">
    <property type="match status" value="1"/>
</dbReference>
<proteinExistence type="predicted"/>
<protein>
    <submittedName>
        <fullName evidence="1">Uncharacterized protein</fullName>
    </submittedName>
</protein>
<organism evidence="1 2">
    <name type="scientific">Streptomyces violaceus</name>
    <name type="common">Streptomyces venezuelae</name>
    <dbReference type="NCBI Taxonomy" id="1936"/>
    <lineage>
        <taxon>Bacteria</taxon>
        <taxon>Bacillati</taxon>
        <taxon>Actinomycetota</taxon>
        <taxon>Actinomycetes</taxon>
        <taxon>Kitasatosporales</taxon>
        <taxon>Streptomycetaceae</taxon>
        <taxon>Streptomyces</taxon>
    </lineage>
</organism>
<dbReference type="RefSeq" id="WP_328346268.1">
    <property type="nucleotide sequence ID" value="NZ_CP107906.1"/>
</dbReference>
<dbReference type="Proteomes" id="UP001341259">
    <property type="component" value="Chromosome"/>
</dbReference>
<evidence type="ECO:0000313" key="1">
    <source>
        <dbReference type="EMBL" id="WUG98440.1"/>
    </source>
</evidence>
<accession>A0ABZ1P4B2</accession>